<feature type="domain" description="DUF1308" evidence="3">
    <location>
        <begin position="224"/>
        <end position="389"/>
    </location>
</feature>
<accession>A0A2M4AVL8</accession>
<sequence>MQTNEYTVVELTNLAQQKIDLGEKLLSDLAPRETIEGVRKIRKKISQELKFLNRVKANGTVTINHILCSNLTHFGCLVECLLASADVKHVDYPLPIEDRACPLRVDIVCDGGATWIKVIARNPKSLSDAVYGRTSYGSKSILEQAEEYVQAANNFPYMFRPPTVVFRFLSRLDEELIEELQRIGIRVVILADGPTSLTDDPQHQQQQQHSGASVSDRQEEIRLLNVDVTTLIAYCSAMTNGSALWEFKQPLLSEQARWERGKPVKPILDQLFTGRRLICCQTAYDSFHDILTILGGEGEKARARELFTRIQILPDVPLEQAPKELQSLKLGGKIRPRSLQVFAFGLYHRAVTVTSNEGFTRAAKMQGLEVPVFLHDARALTEDKERTARALLLPPSDETNVHDSFSE</sequence>
<dbReference type="EMBL" id="GGFK01011499">
    <property type="protein sequence ID" value="MBW44820.1"/>
    <property type="molecule type" value="Transcribed_RNA"/>
</dbReference>
<dbReference type="Pfam" id="PF18474">
    <property type="entry name" value="DUF5614"/>
    <property type="match status" value="1"/>
</dbReference>
<proteinExistence type="inferred from homology"/>
<evidence type="ECO:0000313" key="5">
    <source>
        <dbReference type="EMBL" id="MBW44820.1"/>
    </source>
</evidence>
<evidence type="ECO:0000259" key="4">
    <source>
        <dbReference type="Pfam" id="PF18474"/>
    </source>
</evidence>
<name>A0A2M4AVL8_9DIPT</name>
<comment type="similarity">
    <text evidence="1">Belongs to the UPF0415 family.</text>
</comment>
<dbReference type="Pfam" id="PF07000">
    <property type="entry name" value="DUF1308"/>
    <property type="match status" value="1"/>
</dbReference>
<evidence type="ECO:0008006" key="6">
    <source>
        <dbReference type="Google" id="ProtNLM"/>
    </source>
</evidence>
<feature type="region of interest" description="Disordered" evidence="2">
    <location>
        <begin position="196"/>
        <end position="216"/>
    </location>
</feature>
<evidence type="ECO:0000256" key="2">
    <source>
        <dbReference type="SAM" id="MobiDB-lite"/>
    </source>
</evidence>
<dbReference type="PANTHER" id="PTHR13379:SF0">
    <property type="entry name" value="UPF0415 PROTEIN C7ORF25"/>
    <property type="match status" value="1"/>
</dbReference>
<organism evidence="5">
    <name type="scientific">Anopheles triannulatus</name>
    <dbReference type="NCBI Taxonomy" id="58253"/>
    <lineage>
        <taxon>Eukaryota</taxon>
        <taxon>Metazoa</taxon>
        <taxon>Ecdysozoa</taxon>
        <taxon>Arthropoda</taxon>
        <taxon>Hexapoda</taxon>
        <taxon>Insecta</taxon>
        <taxon>Pterygota</taxon>
        <taxon>Neoptera</taxon>
        <taxon>Endopterygota</taxon>
        <taxon>Diptera</taxon>
        <taxon>Nematocera</taxon>
        <taxon>Culicoidea</taxon>
        <taxon>Culicidae</taxon>
        <taxon>Anophelinae</taxon>
        <taxon>Anopheles</taxon>
    </lineage>
</organism>
<dbReference type="PANTHER" id="PTHR13379">
    <property type="entry name" value="UNCHARACTERIZED DUF1308"/>
    <property type="match status" value="1"/>
</dbReference>
<dbReference type="InterPro" id="IPR041076">
    <property type="entry name" value="DUF5614"/>
</dbReference>
<dbReference type="AlphaFoldDB" id="A0A2M4AVL8"/>
<evidence type="ECO:0000256" key="1">
    <source>
        <dbReference type="ARBA" id="ARBA00006588"/>
    </source>
</evidence>
<dbReference type="InterPro" id="IPR010733">
    <property type="entry name" value="DUF1308"/>
</dbReference>
<evidence type="ECO:0000259" key="3">
    <source>
        <dbReference type="Pfam" id="PF07000"/>
    </source>
</evidence>
<protein>
    <recommendedName>
        <fullName evidence="6">DUF1308 domain-containing protein</fullName>
    </recommendedName>
</protein>
<feature type="domain" description="DUF5614" evidence="4">
    <location>
        <begin position="12"/>
        <end position="189"/>
    </location>
</feature>
<reference evidence="5" key="1">
    <citation type="submission" date="2018-01" db="EMBL/GenBank/DDBJ databases">
        <title>An insight into the sialome of Amazonian anophelines.</title>
        <authorList>
            <person name="Ribeiro J.M."/>
            <person name="Scarpassa V."/>
            <person name="Calvo E."/>
        </authorList>
    </citation>
    <scope>NUCLEOTIDE SEQUENCE</scope>
    <source>
        <tissue evidence="5">Salivary glands</tissue>
    </source>
</reference>